<keyword evidence="3" id="KW-1185">Reference proteome</keyword>
<dbReference type="Pfam" id="PF04945">
    <property type="entry name" value="YHS"/>
    <property type="match status" value="1"/>
</dbReference>
<organism evidence="2 3">
    <name type="scientific">Dasania phycosphaerae</name>
    <dbReference type="NCBI Taxonomy" id="2950436"/>
    <lineage>
        <taxon>Bacteria</taxon>
        <taxon>Pseudomonadati</taxon>
        <taxon>Pseudomonadota</taxon>
        <taxon>Gammaproteobacteria</taxon>
        <taxon>Cellvibrionales</taxon>
        <taxon>Spongiibacteraceae</taxon>
        <taxon>Dasania</taxon>
    </lineage>
</organism>
<dbReference type="SMART" id="SM00746">
    <property type="entry name" value="TRASH"/>
    <property type="match status" value="1"/>
</dbReference>
<dbReference type="EMBL" id="JAPTGG010000016">
    <property type="protein sequence ID" value="MCZ0866791.1"/>
    <property type="molecule type" value="Genomic_DNA"/>
</dbReference>
<comment type="caution">
    <text evidence="2">The sequence shown here is derived from an EMBL/GenBank/DDBJ whole genome shotgun (WGS) entry which is preliminary data.</text>
</comment>
<dbReference type="Gene3D" id="1.10.620.20">
    <property type="entry name" value="Ribonucleotide Reductase, subunit A"/>
    <property type="match status" value="1"/>
</dbReference>
<dbReference type="InterPro" id="IPR007029">
    <property type="entry name" value="YHS_dom"/>
</dbReference>
<evidence type="ECO:0000259" key="1">
    <source>
        <dbReference type="SMART" id="SM00746"/>
    </source>
</evidence>
<protein>
    <submittedName>
        <fullName evidence="2">YHS domain-containing protein</fullName>
    </submittedName>
</protein>
<dbReference type="InterPro" id="IPR012348">
    <property type="entry name" value="RNR-like"/>
</dbReference>
<evidence type="ECO:0000313" key="2">
    <source>
        <dbReference type="EMBL" id="MCZ0866791.1"/>
    </source>
</evidence>
<name>A0A9J6RRK8_9GAMM</name>
<dbReference type="AlphaFoldDB" id="A0A9J6RRK8"/>
<gene>
    <name evidence="2" type="ORF">O0V09_16385</name>
</gene>
<evidence type="ECO:0000313" key="3">
    <source>
        <dbReference type="Proteomes" id="UP001069090"/>
    </source>
</evidence>
<dbReference type="InterPro" id="IPR011017">
    <property type="entry name" value="TRASH_dom"/>
</dbReference>
<feature type="domain" description="TRASH" evidence="1">
    <location>
        <begin position="10"/>
        <end position="46"/>
    </location>
</feature>
<proteinExistence type="predicted"/>
<dbReference type="Proteomes" id="UP001069090">
    <property type="component" value="Unassembled WGS sequence"/>
</dbReference>
<dbReference type="RefSeq" id="WP_268905304.1">
    <property type="nucleotide sequence ID" value="NZ_JAPTGG010000016.1"/>
</dbReference>
<dbReference type="GO" id="GO:0016491">
    <property type="term" value="F:oxidoreductase activity"/>
    <property type="evidence" value="ECO:0007669"/>
    <property type="project" value="InterPro"/>
</dbReference>
<reference evidence="2 3" key="1">
    <citation type="submission" date="2022-12" db="EMBL/GenBank/DDBJ databases">
        <title>Dasania phycosphaerae sp. nov., isolated from particulate material of the south coast of Korea.</title>
        <authorList>
            <person name="Jiang Y."/>
        </authorList>
    </citation>
    <scope>NUCLEOTIDE SEQUENCE [LARGE SCALE GENOMIC DNA]</scope>
    <source>
        <strain evidence="2 3">GY-19</strain>
    </source>
</reference>
<accession>A0A9J6RRK8</accession>
<sequence>MSKIVFTLHCPVCQMTNINSDLLLSYQGVEHYFCSFQCLERFQSHPHLYVGDPQHGLSAKQKNQVVLKKRRIRLNEVISIDIKKVLEKSLLALMG</sequence>